<dbReference type="RefSeq" id="WP_088000920.1">
    <property type="nucleotide sequence ID" value="NZ_BMHB01000002.1"/>
</dbReference>
<dbReference type="Proteomes" id="UP000626244">
    <property type="component" value="Unassembled WGS sequence"/>
</dbReference>
<sequence>MDITFIGCGDAFSKVLGHNSALLTFNQTNLLIDIPDSNYYRIDKMGLSYSDIDNLYITHLHGDHINGLEKLAYFRKFISPLEQKDKTVKKINLYIHETLLDGLWESVKNGLKYTNDGEKKLEDYFNIYTVTDDFQIDGVLFNLIQSQHVPNMPVFGLFVEDEFFYSADSVYNHPLLQSLLPKVKKIFYDIHFYPFPIPVHASVRDFEKLQIEDKEKVYAMHYDDSKVNTLCIEGIKLVQPFQKIHI</sequence>
<dbReference type="InterPro" id="IPR036866">
    <property type="entry name" value="RibonucZ/Hydroxyglut_hydro"/>
</dbReference>
<dbReference type="SMART" id="SM00849">
    <property type="entry name" value="Lactamase_B"/>
    <property type="match status" value="1"/>
</dbReference>
<accession>A0A8J3AUE8</accession>
<feature type="domain" description="Metallo-beta-lactamase" evidence="1">
    <location>
        <begin position="17"/>
        <end position="221"/>
    </location>
</feature>
<dbReference type="GO" id="GO:0016787">
    <property type="term" value="F:hydrolase activity"/>
    <property type="evidence" value="ECO:0007669"/>
    <property type="project" value="UniProtKB-KW"/>
</dbReference>
<organism evidence="2 3">
    <name type="scientific">Gottfriedia solisilvae</name>
    <dbReference type="NCBI Taxonomy" id="1516104"/>
    <lineage>
        <taxon>Bacteria</taxon>
        <taxon>Bacillati</taxon>
        <taxon>Bacillota</taxon>
        <taxon>Bacilli</taxon>
        <taxon>Bacillales</taxon>
        <taxon>Bacillaceae</taxon>
        <taxon>Gottfriedia</taxon>
    </lineage>
</organism>
<proteinExistence type="predicted"/>
<dbReference type="OrthoDB" id="9803916at2"/>
<reference evidence="3" key="1">
    <citation type="journal article" date="2019" name="Int. J. Syst. Evol. Microbiol.">
        <title>The Global Catalogue of Microorganisms (GCM) 10K type strain sequencing project: providing services to taxonomists for standard genome sequencing and annotation.</title>
        <authorList>
            <consortium name="The Broad Institute Genomics Platform"/>
            <consortium name="The Broad Institute Genome Sequencing Center for Infectious Disease"/>
            <person name="Wu L."/>
            <person name="Ma J."/>
        </authorList>
    </citation>
    <scope>NUCLEOTIDE SEQUENCE [LARGE SCALE GENOMIC DNA]</scope>
    <source>
        <strain evidence="3">CGMCC 1.14993</strain>
    </source>
</reference>
<dbReference type="SUPFAM" id="SSF56281">
    <property type="entry name" value="Metallo-hydrolase/oxidoreductase"/>
    <property type="match status" value="1"/>
</dbReference>
<evidence type="ECO:0000259" key="1">
    <source>
        <dbReference type="SMART" id="SM00849"/>
    </source>
</evidence>
<dbReference type="AlphaFoldDB" id="A0A8J3AUE8"/>
<evidence type="ECO:0000313" key="3">
    <source>
        <dbReference type="Proteomes" id="UP000626244"/>
    </source>
</evidence>
<dbReference type="GO" id="GO:0046872">
    <property type="term" value="F:metal ion binding"/>
    <property type="evidence" value="ECO:0007669"/>
    <property type="project" value="UniProtKB-KW"/>
</dbReference>
<dbReference type="Pfam" id="PF23023">
    <property type="entry name" value="Anti-Pycsar_Apyc1"/>
    <property type="match status" value="1"/>
</dbReference>
<dbReference type="EMBL" id="BMHB01000002">
    <property type="protein sequence ID" value="GGI16323.1"/>
    <property type="molecule type" value="Genomic_DNA"/>
</dbReference>
<protein>
    <recommendedName>
        <fullName evidence="1">Metallo-beta-lactamase domain-containing protein</fullName>
    </recommendedName>
</protein>
<keyword evidence="3" id="KW-1185">Reference proteome</keyword>
<comment type="caution">
    <text evidence="2">The sequence shown here is derived from an EMBL/GenBank/DDBJ whole genome shotgun (WGS) entry which is preliminary data.</text>
</comment>
<gene>
    <name evidence="2" type="ORF">GCM10007380_32390</name>
</gene>
<evidence type="ECO:0000313" key="2">
    <source>
        <dbReference type="EMBL" id="GGI16323.1"/>
    </source>
</evidence>
<dbReference type="InterPro" id="IPR001279">
    <property type="entry name" value="Metallo-B-lactamas"/>
</dbReference>
<name>A0A8J3AUE8_9BACI</name>
<dbReference type="Gene3D" id="3.60.15.10">
    <property type="entry name" value="Ribonuclease Z/Hydroxyacylglutathione hydrolase-like"/>
    <property type="match status" value="1"/>
</dbReference>